<name>A0A7T1P6B6_STRSU</name>
<evidence type="ECO:0000313" key="3">
    <source>
        <dbReference type="Proteomes" id="UP000594569"/>
    </source>
</evidence>
<dbReference type="Proteomes" id="UP000594569">
    <property type="component" value="Chromosome"/>
</dbReference>
<gene>
    <name evidence="2" type="ORF">I5V48_09950</name>
</gene>
<feature type="transmembrane region" description="Helical" evidence="1">
    <location>
        <begin position="15"/>
        <end position="42"/>
    </location>
</feature>
<keyword evidence="1" id="KW-0472">Membrane</keyword>
<keyword evidence="1" id="KW-0812">Transmembrane</keyword>
<keyword evidence="1" id="KW-1133">Transmembrane helix</keyword>
<proteinExistence type="predicted"/>
<dbReference type="AlphaFoldDB" id="A0A7T1P6B6"/>
<dbReference type="RefSeq" id="WP_197315054.1">
    <property type="nucleotide sequence ID" value="NZ_CP065430.1"/>
</dbReference>
<organism evidence="2 3">
    <name type="scientific">Streptococcus suis</name>
    <dbReference type="NCBI Taxonomy" id="1307"/>
    <lineage>
        <taxon>Bacteria</taxon>
        <taxon>Bacillati</taxon>
        <taxon>Bacillota</taxon>
        <taxon>Bacilli</taxon>
        <taxon>Lactobacillales</taxon>
        <taxon>Streptococcaceae</taxon>
        <taxon>Streptococcus</taxon>
    </lineage>
</organism>
<protein>
    <submittedName>
        <fullName evidence="2">Uncharacterized protein</fullName>
    </submittedName>
</protein>
<sequence>MPILYKLLYFKDIEYIWNSTVVVILLLFLVFLFDGLSIILKITSDDLGEKKKENFFEKNESNYRLHKKIVVDKEIQLPESSVIELIVMRINNDFQIIGNDEFEKNYYLNNILKAVLDCDLSLSRHIQSSLTIRLLNMINSNKIKIIYVSDERISFKYPLLDGLTIALENFEENQIYECHEKILELLQAQEYLEAPLLIKFYLENVEQFHGSGTQIFDEIFDKIIQLETYSTDELVFQLFIKYQTYVKDYSRASDNEQGAIIDIWEKIFQNHSQLKFSFPETDEVNFSTFVGTTIPINISINLYVAAVIVFLYNHPETDLKEQMLKSIGEVGKNVYESLLYKKIENCDKFSTLEDELYSVVLPRLKKTT</sequence>
<evidence type="ECO:0000256" key="1">
    <source>
        <dbReference type="SAM" id="Phobius"/>
    </source>
</evidence>
<evidence type="ECO:0000313" key="2">
    <source>
        <dbReference type="EMBL" id="QPO26273.1"/>
    </source>
</evidence>
<reference evidence="2 3" key="1">
    <citation type="submission" date="2020-12" db="EMBL/GenBank/DDBJ databases">
        <title>Nonconservative transfer and diversity of a new family of integrative and conjugative elements associated with antibiotic resistance in zoonotic pathogen Streptococcus suis.</title>
        <authorList>
            <person name="Huang J."/>
        </authorList>
    </citation>
    <scope>NUCLEOTIDE SEQUENCE [LARGE SCALE GENOMIC DNA]</scope>
    <source>
        <strain evidence="2 3">YZDH1</strain>
    </source>
</reference>
<dbReference type="EMBL" id="CP065430">
    <property type="protein sequence ID" value="QPO26273.1"/>
    <property type="molecule type" value="Genomic_DNA"/>
</dbReference>
<accession>A0A7T1P6B6</accession>